<keyword evidence="4" id="KW-1185">Reference proteome</keyword>
<organism evidence="2 4">
    <name type="scientific">Acinetobacter variabilis</name>
    <dbReference type="NCBI Taxonomy" id="70346"/>
    <lineage>
        <taxon>Bacteria</taxon>
        <taxon>Pseudomonadati</taxon>
        <taxon>Pseudomonadota</taxon>
        <taxon>Gammaproteobacteria</taxon>
        <taxon>Moraxellales</taxon>
        <taxon>Moraxellaceae</taxon>
        <taxon>Acinetobacter</taxon>
    </lineage>
</organism>
<reference evidence="2 4" key="2">
    <citation type="submission" date="2013-02" db="EMBL/GenBank/DDBJ databases">
        <title>The Genome Sequence of Acinetobacter sp. NIPH 899.</title>
        <authorList>
            <consortium name="The Broad Institute Genome Sequencing Platform"/>
            <consortium name="The Broad Institute Genome Sequencing Center for Infectious Disease"/>
            <person name="Cerqueira G."/>
            <person name="Feldgarden M."/>
            <person name="Courvalin P."/>
            <person name="Perichon B."/>
            <person name="Grillot-Courvalin C."/>
            <person name="Clermont D."/>
            <person name="Rocha E."/>
            <person name="Yoon E.-J."/>
            <person name="Nemec A."/>
            <person name="Walker B."/>
            <person name="Young S.K."/>
            <person name="Zeng Q."/>
            <person name="Gargeya S."/>
            <person name="Fitzgerald M."/>
            <person name="Haas B."/>
            <person name="Abouelleil A."/>
            <person name="Alvarado L."/>
            <person name="Arachchi H.M."/>
            <person name="Berlin A.M."/>
            <person name="Chapman S.B."/>
            <person name="Dewar J."/>
            <person name="Goldberg J."/>
            <person name="Griggs A."/>
            <person name="Gujja S."/>
            <person name="Hansen M."/>
            <person name="Howarth C."/>
            <person name="Imamovic A."/>
            <person name="Larimer J."/>
            <person name="McCowan C."/>
            <person name="Murphy C."/>
            <person name="Neiman D."/>
            <person name="Pearson M."/>
            <person name="Priest M."/>
            <person name="Roberts A."/>
            <person name="Saif S."/>
            <person name="Shea T."/>
            <person name="Sisk P."/>
            <person name="Sykes S."/>
            <person name="Wortman J."/>
            <person name="Nusbaum C."/>
            <person name="Birren B."/>
        </authorList>
    </citation>
    <scope>NUCLEOTIDE SEQUENCE [LARGE SCALE GENOMIC DNA]</scope>
    <source>
        <strain evidence="2 4">NIPH 899</strain>
    </source>
</reference>
<protein>
    <submittedName>
        <fullName evidence="2">Uncharacterized protein</fullName>
    </submittedName>
</protein>
<dbReference type="RefSeq" id="WP_004784652.1">
    <property type="nucleotide sequence ID" value="NZ_CP083658.1"/>
</dbReference>
<name>N8WN85_9GAMM</name>
<dbReference type="AlphaFoldDB" id="N8WN85"/>
<keyword evidence="1" id="KW-1133">Transmembrane helix</keyword>
<dbReference type="eggNOG" id="ENOG50302W8">
    <property type="taxonomic scope" value="Bacteria"/>
</dbReference>
<dbReference type="EMBL" id="APRS01000016">
    <property type="protein sequence ID" value="ENX06934.1"/>
    <property type="molecule type" value="Genomic_DNA"/>
</dbReference>
<evidence type="ECO:0000256" key="1">
    <source>
        <dbReference type="SAM" id="Phobius"/>
    </source>
</evidence>
<dbReference type="PATRIC" id="fig|1217710.3.peg.2545"/>
<dbReference type="Proteomes" id="UP000013101">
    <property type="component" value="Unassembled WGS sequence"/>
</dbReference>
<keyword evidence="1" id="KW-0472">Membrane</keyword>
<feature type="transmembrane region" description="Helical" evidence="1">
    <location>
        <begin position="20"/>
        <end position="41"/>
    </location>
</feature>
<reference evidence="3 5" key="1">
    <citation type="submission" date="2013-02" db="EMBL/GenBank/DDBJ databases">
        <title>The Genome Sequence of Acinetobacter sp. NIPH 2171.</title>
        <authorList>
            <consortium name="The Broad Institute Genome Sequencing Platform"/>
            <consortium name="The Broad Institute Genome Sequencing Center for Infectious Disease"/>
            <person name="Cerqueira G."/>
            <person name="Feldgarden M."/>
            <person name="Courvalin P."/>
            <person name="Perichon B."/>
            <person name="Grillot-Courvalin C."/>
            <person name="Clermont D."/>
            <person name="Rocha E."/>
            <person name="Yoon E.-J."/>
            <person name="Nemec A."/>
            <person name="Walker B."/>
            <person name="Young S.K."/>
            <person name="Zeng Q."/>
            <person name="Gargeya S."/>
            <person name="Fitzgerald M."/>
            <person name="Haas B."/>
            <person name="Abouelleil A."/>
            <person name="Alvarado L."/>
            <person name="Arachchi H.M."/>
            <person name="Berlin A.M."/>
            <person name="Chapman S.B."/>
            <person name="Dewar J."/>
            <person name="Goldberg J."/>
            <person name="Griggs A."/>
            <person name="Gujja S."/>
            <person name="Hansen M."/>
            <person name="Howarth C."/>
            <person name="Imamovic A."/>
            <person name="Larimer J."/>
            <person name="McCowan C."/>
            <person name="Murphy C."/>
            <person name="Neiman D."/>
            <person name="Pearson M."/>
            <person name="Priest M."/>
            <person name="Roberts A."/>
            <person name="Saif S."/>
            <person name="Shea T."/>
            <person name="Sisk P."/>
            <person name="Sykes S."/>
            <person name="Wortman J."/>
            <person name="Nusbaum C."/>
            <person name="Birren B."/>
        </authorList>
    </citation>
    <scope>NUCLEOTIDE SEQUENCE [LARGE SCALE GENOMIC DNA]</scope>
    <source>
        <strain evidence="3 5">NIPH 2171</strain>
    </source>
</reference>
<accession>N8WN85</accession>
<dbReference type="PATRIC" id="fig|1217693.3.peg.2724"/>
<accession>N9MEF4</accession>
<comment type="caution">
    <text evidence="2">The sequence shown here is derived from an EMBL/GenBank/DDBJ whole genome shotgun (WGS) entry which is preliminary data.</text>
</comment>
<gene>
    <name evidence="3" type="ORF">F897_02816</name>
    <name evidence="2" type="ORF">F969_02667</name>
</gene>
<evidence type="ECO:0000313" key="3">
    <source>
        <dbReference type="EMBL" id="ENX06934.1"/>
    </source>
</evidence>
<dbReference type="HOGENOM" id="CLU_209505_0_0_6"/>
<keyword evidence="1" id="KW-0812">Transmembrane</keyword>
<dbReference type="Proteomes" id="UP000013070">
    <property type="component" value="Unassembled WGS sequence"/>
</dbReference>
<evidence type="ECO:0000313" key="2">
    <source>
        <dbReference type="EMBL" id="ENU98368.1"/>
    </source>
</evidence>
<evidence type="ECO:0000313" key="5">
    <source>
        <dbReference type="Proteomes" id="UP000013101"/>
    </source>
</evidence>
<sequence>MKIVQEENLQQVEHHLGSRYQLDMMSCLFFVLGMLICGYILHNFVF</sequence>
<evidence type="ECO:0000313" key="4">
    <source>
        <dbReference type="Proteomes" id="UP000013070"/>
    </source>
</evidence>
<dbReference type="EMBL" id="APPE01000066">
    <property type="protein sequence ID" value="ENU98368.1"/>
    <property type="molecule type" value="Genomic_DNA"/>
</dbReference>
<proteinExistence type="predicted"/>